<evidence type="ECO:0000313" key="16">
    <source>
        <dbReference type="Proteomes" id="UP000321362"/>
    </source>
</evidence>
<evidence type="ECO:0000256" key="8">
    <source>
        <dbReference type="ARBA" id="ARBA00023170"/>
    </source>
</evidence>
<evidence type="ECO:0000256" key="4">
    <source>
        <dbReference type="ARBA" id="ARBA00022692"/>
    </source>
</evidence>
<dbReference type="AlphaFoldDB" id="A0A5B8WAB6"/>
<proteinExistence type="inferred from homology"/>
<dbReference type="PANTHER" id="PTHR30069">
    <property type="entry name" value="TONB-DEPENDENT OUTER MEMBRANE RECEPTOR"/>
    <property type="match status" value="1"/>
</dbReference>
<dbReference type="OrthoDB" id="9762903at2"/>
<evidence type="ECO:0000256" key="2">
    <source>
        <dbReference type="ARBA" id="ARBA00022448"/>
    </source>
</evidence>
<reference evidence="15 16" key="1">
    <citation type="journal article" date="2013" name="J. Microbiol.">
        <title>Mucilaginibacter ginsenosidivorax sp. nov., with ginsenoside converting activity isolated from sediment.</title>
        <authorList>
            <person name="Kim J.K."/>
            <person name="Choi T.E."/>
            <person name="Liu Q.M."/>
            <person name="Park H.Y."/>
            <person name="Yi T.H."/>
            <person name="Yoon M.H."/>
            <person name="Kim S.C."/>
            <person name="Im W.T."/>
        </authorList>
    </citation>
    <scope>NUCLEOTIDE SEQUENCE [LARGE SCALE GENOMIC DNA]</scope>
    <source>
        <strain evidence="15 16">KHI28</strain>
    </source>
</reference>
<evidence type="ECO:0000256" key="6">
    <source>
        <dbReference type="ARBA" id="ARBA00023077"/>
    </source>
</evidence>
<dbReference type="Proteomes" id="UP000321362">
    <property type="component" value="Chromosome"/>
</dbReference>
<evidence type="ECO:0000259" key="14">
    <source>
        <dbReference type="Pfam" id="PF07715"/>
    </source>
</evidence>
<dbReference type="Gene3D" id="2.170.130.10">
    <property type="entry name" value="TonB-dependent receptor, plug domain"/>
    <property type="match status" value="1"/>
</dbReference>
<evidence type="ECO:0000256" key="10">
    <source>
        <dbReference type="PROSITE-ProRule" id="PRU01360"/>
    </source>
</evidence>
<keyword evidence="2 10" id="KW-0813">Transport</keyword>
<feature type="domain" description="TonB-dependent receptor plug" evidence="14">
    <location>
        <begin position="54"/>
        <end position="146"/>
    </location>
</feature>
<dbReference type="PROSITE" id="PS52016">
    <property type="entry name" value="TONB_DEPENDENT_REC_3"/>
    <property type="match status" value="1"/>
</dbReference>
<protein>
    <submittedName>
        <fullName evidence="15">TonB-dependent receptor</fullName>
    </submittedName>
</protein>
<evidence type="ECO:0000313" key="15">
    <source>
        <dbReference type="EMBL" id="QEC79906.1"/>
    </source>
</evidence>
<keyword evidence="7 10" id="KW-0472">Membrane</keyword>
<organism evidence="15 16">
    <name type="scientific">Mucilaginibacter ginsenosidivorax</name>
    <dbReference type="NCBI Taxonomy" id="862126"/>
    <lineage>
        <taxon>Bacteria</taxon>
        <taxon>Pseudomonadati</taxon>
        <taxon>Bacteroidota</taxon>
        <taxon>Sphingobacteriia</taxon>
        <taxon>Sphingobacteriales</taxon>
        <taxon>Sphingobacteriaceae</taxon>
        <taxon>Mucilaginibacter</taxon>
    </lineage>
</organism>
<evidence type="ECO:0000256" key="12">
    <source>
        <dbReference type="SAM" id="SignalP"/>
    </source>
</evidence>
<name>A0A5B8WAB6_9SPHI</name>
<evidence type="ECO:0000256" key="1">
    <source>
        <dbReference type="ARBA" id="ARBA00004571"/>
    </source>
</evidence>
<keyword evidence="5 12" id="KW-0732">Signal</keyword>
<evidence type="ECO:0000259" key="13">
    <source>
        <dbReference type="Pfam" id="PF00593"/>
    </source>
</evidence>
<dbReference type="InterPro" id="IPR037066">
    <property type="entry name" value="Plug_dom_sf"/>
</dbReference>
<evidence type="ECO:0000256" key="3">
    <source>
        <dbReference type="ARBA" id="ARBA00022452"/>
    </source>
</evidence>
<dbReference type="PANTHER" id="PTHR30069:SF29">
    <property type="entry name" value="HEMOGLOBIN AND HEMOGLOBIN-HAPTOGLOBIN-BINDING PROTEIN 1-RELATED"/>
    <property type="match status" value="1"/>
</dbReference>
<dbReference type="InterPro" id="IPR039426">
    <property type="entry name" value="TonB-dep_rcpt-like"/>
</dbReference>
<feature type="domain" description="TonB-dependent receptor-like beta-barrel" evidence="13">
    <location>
        <begin position="240"/>
        <end position="649"/>
    </location>
</feature>
<dbReference type="EMBL" id="CP042437">
    <property type="protein sequence ID" value="QEC79906.1"/>
    <property type="molecule type" value="Genomic_DNA"/>
</dbReference>
<keyword evidence="9 10" id="KW-0998">Cell outer membrane</keyword>
<dbReference type="GO" id="GO:0015344">
    <property type="term" value="F:siderophore uptake transmembrane transporter activity"/>
    <property type="evidence" value="ECO:0007669"/>
    <property type="project" value="TreeGrafter"/>
</dbReference>
<feature type="chain" id="PRO_5022827038" evidence="12">
    <location>
        <begin position="19"/>
        <end position="675"/>
    </location>
</feature>
<evidence type="ECO:0000256" key="9">
    <source>
        <dbReference type="ARBA" id="ARBA00023237"/>
    </source>
</evidence>
<evidence type="ECO:0000256" key="5">
    <source>
        <dbReference type="ARBA" id="ARBA00022729"/>
    </source>
</evidence>
<dbReference type="Pfam" id="PF07715">
    <property type="entry name" value="Plug"/>
    <property type="match status" value="1"/>
</dbReference>
<keyword evidence="3 10" id="KW-1134">Transmembrane beta strand</keyword>
<dbReference type="Gene3D" id="2.40.170.20">
    <property type="entry name" value="TonB-dependent receptor, beta-barrel domain"/>
    <property type="match status" value="1"/>
</dbReference>
<sequence length="675" mass="74932">MKKNLLCFHKHLPAPVLAAAVFLLQVVVTDNVYAQTDTAKKIKEVTVSSSAIPKIQTITPTQQVSAGDFERYSAFNVADAIRNFAGVILKDYGGVGGLKTVSVRGLSANHTAVLYDGVQINDAENGQVDLSKLNLNNVQEISLYIGQPPGICMPARSFASSSVLAIKTVKPNLSMDKPYQLTAGVKAGSFGLVNPYLQWQQRVNNNWSFIVNGYTEHANGRYSYKTSAVGADSVHTRSNDDIGAQQVDGALYWAKTDSNKFNLHINYYHAERGIPGAVVLYNPAVSATRLWNQDFFLQSGYERQWRNSLHVLINAKVSKNYLRYLDPDYFNNEGRLDQRFTQHEYYASAALAYHLTTAWEVSYAADLSVNNLDANLANFSYPTRLTLLNVLASNLRIGKFQLQGSLLNTHITETVKNGTAAPAKNVYSPTVEATFQPLKASNFQIRAFYKYIFRNPTFDELYYSAIGNPTLKPEYTKQFDLGATYGKALNGFFNYITLTADAYYNHVDNKIVFIPKDAFNRSIQNFGKVDIKGLDVGLKTQAKPAEGWKASLAVNYSYQQALNVTDPTSSVYLNQLPYTPKNTVSLNAGVDRGHLGVYYNQVISSSRYYTNDNLASDYLAGYAISDASVVYHFLLKQKAVVASAEVNNLFAKSYAVVQSYPMPGRSVRFSIQITI</sequence>
<dbReference type="SUPFAM" id="SSF56935">
    <property type="entry name" value="Porins"/>
    <property type="match status" value="1"/>
</dbReference>
<comment type="similarity">
    <text evidence="10 11">Belongs to the TonB-dependent receptor family.</text>
</comment>
<dbReference type="InterPro" id="IPR036942">
    <property type="entry name" value="Beta-barrel_TonB_sf"/>
</dbReference>
<comment type="subcellular location">
    <subcellularLocation>
        <location evidence="1 10">Cell outer membrane</location>
        <topology evidence="1 10">Multi-pass membrane protein</topology>
    </subcellularLocation>
</comment>
<dbReference type="RefSeq" id="WP_147059953.1">
    <property type="nucleotide sequence ID" value="NZ_CP042437.1"/>
</dbReference>
<dbReference type="KEGG" id="mgk:FSB76_29570"/>
<keyword evidence="8 15" id="KW-0675">Receptor</keyword>
<dbReference type="InterPro" id="IPR012910">
    <property type="entry name" value="Plug_dom"/>
</dbReference>
<dbReference type="GO" id="GO:0009279">
    <property type="term" value="C:cell outer membrane"/>
    <property type="evidence" value="ECO:0007669"/>
    <property type="project" value="UniProtKB-SubCell"/>
</dbReference>
<accession>A0A5B8WAB6</accession>
<dbReference type="GO" id="GO:0044718">
    <property type="term" value="P:siderophore transmembrane transport"/>
    <property type="evidence" value="ECO:0007669"/>
    <property type="project" value="TreeGrafter"/>
</dbReference>
<keyword evidence="16" id="KW-1185">Reference proteome</keyword>
<dbReference type="Pfam" id="PF00593">
    <property type="entry name" value="TonB_dep_Rec_b-barrel"/>
    <property type="match status" value="1"/>
</dbReference>
<keyword evidence="4 10" id="KW-0812">Transmembrane</keyword>
<evidence type="ECO:0000256" key="7">
    <source>
        <dbReference type="ARBA" id="ARBA00023136"/>
    </source>
</evidence>
<feature type="signal peptide" evidence="12">
    <location>
        <begin position="1"/>
        <end position="18"/>
    </location>
</feature>
<gene>
    <name evidence="15" type="ORF">FSB76_29570</name>
</gene>
<keyword evidence="6 11" id="KW-0798">TonB box</keyword>
<evidence type="ECO:0000256" key="11">
    <source>
        <dbReference type="RuleBase" id="RU003357"/>
    </source>
</evidence>
<dbReference type="InterPro" id="IPR000531">
    <property type="entry name" value="Beta-barrel_TonB"/>
</dbReference>